<dbReference type="RefSeq" id="WP_320423892.1">
    <property type="nucleotide sequence ID" value="NZ_JAXCLA010000005.1"/>
</dbReference>
<accession>A0ABU5DIL7</accession>
<dbReference type="Proteomes" id="UP001285263">
    <property type="component" value="Unassembled WGS sequence"/>
</dbReference>
<evidence type="ECO:0008006" key="4">
    <source>
        <dbReference type="Google" id="ProtNLM"/>
    </source>
</evidence>
<protein>
    <recommendedName>
        <fullName evidence="4">FecR protein domain-containing protein</fullName>
    </recommendedName>
</protein>
<evidence type="ECO:0000256" key="1">
    <source>
        <dbReference type="SAM" id="SignalP"/>
    </source>
</evidence>
<reference evidence="2 3" key="1">
    <citation type="submission" date="2023-11" db="EMBL/GenBank/DDBJ databases">
        <title>Paucibacter sp. nov., isolated from fresh soil in Korea.</title>
        <authorList>
            <person name="Le N.T.T."/>
        </authorList>
    </citation>
    <scope>NUCLEOTIDE SEQUENCE [LARGE SCALE GENOMIC DNA]</scope>
    <source>
        <strain evidence="2 3">R3-3</strain>
    </source>
</reference>
<name>A0ABU5DIL7_9BURK</name>
<proteinExistence type="predicted"/>
<evidence type="ECO:0000313" key="2">
    <source>
        <dbReference type="EMBL" id="MDY0745989.1"/>
    </source>
</evidence>
<keyword evidence="1" id="KW-0732">Signal</keyword>
<dbReference type="EMBL" id="JAXCLA010000005">
    <property type="protein sequence ID" value="MDY0745989.1"/>
    <property type="molecule type" value="Genomic_DNA"/>
</dbReference>
<evidence type="ECO:0000313" key="3">
    <source>
        <dbReference type="Proteomes" id="UP001285263"/>
    </source>
</evidence>
<feature type="chain" id="PRO_5045451272" description="FecR protein domain-containing protein" evidence="1">
    <location>
        <begin position="36"/>
        <end position="295"/>
    </location>
</feature>
<keyword evidence="3" id="KW-1185">Reference proteome</keyword>
<feature type="signal peptide" evidence="1">
    <location>
        <begin position="1"/>
        <end position="35"/>
    </location>
</feature>
<comment type="caution">
    <text evidence="2">The sequence shown here is derived from an EMBL/GenBank/DDBJ whole genome shotgun (WGS) entry which is preliminary data.</text>
</comment>
<gene>
    <name evidence="2" type="ORF">SNE35_15820</name>
</gene>
<sequence length="295" mass="31264">MTETHGTVMPSRRQILSLCVPPCLSAALPVLPARAAGSGLALTTILDGEAALLRGETRLQLTEGVALQADDIVELPEKSGRLLRIEFADGLCLDLGPGARTLLAPRLPGERGRARAYLLGGWAKLTLPPKGQPALLLTPGFDAGGIDGNAVLAALPDGAGQAFAEAGRIELRMAGAAPIALKTNEWMSLPPAGGKPVVHPHPGPAFVQQVPRPFLDPLPSRAALFAGKERTPKSVGMISYADAQDWMDNPDPALRRLALTRWRGLLRSNEFRAGALMGLKAHPEWQPLLFPPQAK</sequence>
<organism evidence="2 3">
    <name type="scientific">Roseateles agri</name>
    <dbReference type="NCBI Taxonomy" id="3098619"/>
    <lineage>
        <taxon>Bacteria</taxon>
        <taxon>Pseudomonadati</taxon>
        <taxon>Pseudomonadota</taxon>
        <taxon>Betaproteobacteria</taxon>
        <taxon>Burkholderiales</taxon>
        <taxon>Sphaerotilaceae</taxon>
        <taxon>Roseateles</taxon>
    </lineage>
</organism>